<accession>A0AAF1BPA8</accession>
<feature type="transmembrane region" description="Helical" evidence="7">
    <location>
        <begin position="224"/>
        <end position="245"/>
    </location>
</feature>
<evidence type="ECO:0000256" key="1">
    <source>
        <dbReference type="ARBA" id="ARBA00004141"/>
    </source>
</evidence>
<keyword evidence="2" id="KW-0813">Transport</keyword>
<feature type="transmembrane region" description="Helical" evidence="7">
    <location>
        <begin position="1373"/>
        <end position="1394"/>
    </location>
</feature>
<dbReference type="Pfam" id="PF07690">
    <property type="entry name" value="MFS_1"/>
    <property type="match status" value="3"/>
</dbReference>
<feature type="transmembrane region" description="Helical" evidence="7">
    <location>
        <begin position="1442"/>
        <end position="1459"/>
    </location>
</feature>
<feature type="transmembrane region" description="Helical" evidence="7">
    <location>
        <begin position="99"/>
        <end position="117"/>
    </location>
</feature>
<dbReference type="PANTHER" id="PTHR43791:SF12">
    <property type="entry name" value="MAJOR FACILITATOR SUPERFAMILY (MFS) PROFILE DOMAIN-CONTAINING PROTEIN"/>
    <property type="match status" value="1"/>
</dbReference>
<keyword evidence="5 7" id="KW-0472">Membrane</keyword>
<comment type="subcellular location">
    <subcellularLocation>
        <location evidence="1">Membrane</location>
        <topology evidence="1">Multi-pass membrane protein</topology>
    </subcellularLocation>
</comment>
<feature type="domain" description="Major facilitator superfamily (MFS) profile" evidence="8">
    <location>
        <begin position="64"/>
        <end position="474"/>
    </location>
</feature>
<dbReference type="GO" id="GO:0022857">
    <property type="term" value="F:transmembrane transporter activity"/>
    <property type="evidence" value="ECO:0007669"/>
    <property type="project" value="InterPro"/>
</dbReference>
<dbReference type="EMBL" id="CP086715">
    <property type="protein sequence ID" value="WOO79138.1"/>
    <property type="molecule type" value="Genomic_DNA"/>
</dbReference>
<dbReference type="RefSeq" id="XP_062625170.1">
    <property type="nucleotide sequence ID" value="XM_062769186.1"/>
</dbReference>
<evidence type="ECO:0000313" key="9">
    <source>
        <dbReference type="EMBL" id="WOO79138.1"/>
    </source>
</evidence>
<keyword evidence="3 7" id="KW-0812">Transmembrane</keyword>
<dbReference type="SUPFAM" id="SSF103473">
    <property type="entry name" value="MFS general substrate transporter"/>
    <property type="match status" value="3"/>
</dbReference>
<feature type="transmembrane region" description="Helical" evidence="7">
    <location>
        <begin position="1052"/>
        <end position="1073"/>
    </location>
</feature>
<feature type="transmembrane region" description="Helical" evidence="7">
    <location>
        <begin position="1310"/>
        <end position="1329"/>
    </location>
</feature>
<evidence type="ECO:0000256" key="3">
    <source>
        <dbReference type="ARBA" id="ARBA00022692"/>
    </source>
</evidence>
<feature type="transmembrane region" description="Helical" evidence="7">
    <location>
        <begin position="1741"/>
        <end position="1758"/>
    </location>
</feature>
<feature type="transmembrane region" description="Helical" evidence="7">
    <location>
        <begin position="1486"/>
        <end position="1505"/>
    </location>
</feature>
<evidence type="ECO:0000259" key="8">
    <source>
        <dbReference type="PROSITE" id="PS50850"/>
    </source>
</evidence>
<feature type="transmembrane region" description="Helical" evidence="7">
    <location>
        <begin position="1278"/>
        <end position="1298"/>
    </location>
</feature>
<feature type="transmembrane region" description="Helical" evidence="7">
    <location>
        <begin position="1512"/>
        <end position="1532"/>
    </location>
</feature>
<feature type="transmembrane region" description="Helical" evidence="7">
    <location>
        <begin position="357"/>
        <end position="377"/>
    </location>
</feature>
<feature type="transmembrane region" description="Helical" evidence="7">
    <location>
        <begin position="1079"/>
        <end position="1102"/>
    </location>
</feature>
<feature type="transmembrane region" description="Helical" evidence="7">
    <location>
        <begin position="383"/>
        <end position="404"/>
    </location>
</feature>
<feature type="transmembrane region" description="Helical" evidence="7">
    <location>
        <begin position="155"/>
        <end position="178"/>
    </location>
</feature>
<dbReference type="PANTHER" id="PTHR43791">
    <property type="entry name" value="PERMEASE-RELATED"/>
    <property type="match status" value="1"/>
</dbReference>
<dbReference type="FunFam" id="1.20.1250.20:FF:000013">
    <property type="entry name" value="MFS general substrate transporter"/>
    <property type="match status" value="1"/>
</dbReference>
<name>A0AAF1BPA8_9TREE</name>
<feature type="transmembrane region" description="Helical" evidence="7">
    <location>
        <begin position="1250"/>
        <end position="1271"/>
    </location>
</feature>
<feature type="domain" description="Major facilitator superfamily (MFS) profile" evidence="8">
    <location>
        <begin position="985"/>
        <end position="1632"/>
    </location>
</feature>
<feature type="transmembrane region" description="Helical" evidence="7">
    <location>
        <begin position="447"/>
        <end position="470"/>
    </location>
</feature>
<proteinExistence type="predicted"/>
<evidence type="ECO:0000313" key="10">
    <source>
        <dbReference type="Proteomes" id="UP000827549"/>
    </source>
</evidence>
<dbReference type="Proteomes" id="UP000827549">
    <property type="component" value="Chromosome 2"/>
</dbReference>
<dbReference type="PROSITE" id="PS50850">
    <property type="entry name" value="MFS"/>
    <property type="match status" value="2"/>
</dbReference>
<feature type="transmembrane region" description="Helical" evidence="7">
    <location>
        <begin position="325"/>
        <end position="345"/>
    </location>
</feature>
<dbReference type="Gene3D" id="1.20.1250.20">
    <property type="entry name" value="MFS general substrate transporter like domains"/>
    <property type="match status" value="5"/>
</dbReference>
<feature type="transmembrane region" description="Helical" evidence="7">
    <location>
        <begin position="1770"/>
        <end position="1790"/>
    </location>
</feature>
<feature type="transmembrane region" description="Helical" evidence="7">
    <location>
        <begin position="1574"/>
        <end position="1593"/>
    </location>
</feature>
<feature type="transmembrane region" description="Helical" evidence="7">
    <location>
        <begin position="1145"/>
        <end position="1165"/>
    </location>
</feature>
<dbReference type="InterPro" id="IPR020846">
    <property type="entry name" value="MFS_dom"/>
</dbReference>
<dbReference type="GO" id="GO:0016020">
    <property type="term" value="C:membrane"/>
    <property type="evidence" value="ECO:0007669"/>
    <property type="project" value="UniProtKB-SubCell"/>
</dbReference>
<feature type="transmembrane region" description="Helical" evidence="7">
    <location>
        <begin position="1341"/>
        <end position="1361"/>
    </location>
</feature>
<feature type="transmembrane region" description="Helical" evidence="7">
    <location>
        <begin position="1214"/>
        <end position="1238"/>
    </location>
</feature>
<evidence type="ECO:0000256" key="7">
    <source>
        <dbReference type="SAM" id="Phobius"/>
    </source>
</evidence>
<protein>
    <submittedName>
        <fullName evidence="9">Purtative transporter</fullName>
    </submittedName>
</protein>
<feature type="region of interest" description="Disordered" evidence="6">
    <location>
        <begin position="1"/>
        <end position="21"/>
    </location>
</feature>
<gene>
    <name evidence="9" type="primary">SPBC1683.12_0</name>
    <name evidence="9" type="ORF">LOC62_02G002676</name>
</gene>
<dbReference type="InterPro" id="IPR036259">
    <property type="entry name" value="MFS_trans_sf"/>
</dbReference>
<dbReference type="CDD" id="cd12148">
    <property type="entry name" value="fungal_TF_MHR"/>
    <property type="match status" value="1"/>
</dbReference>
<dbReference type="FunFam" id="1.20.1250.20:FF:000057">
    <property type="entry name" value="MFS general substrate transporter"/>
    <property type="match status" value="2"/>
</dbReference>
<evidence type="ECO:0000256" key="2">
    <source>
        <dbReference type="ARBA" id="ARBA00022448"/>
    </source>
</evidence>
<keyword evidence="10" id="KW-1185">Reference proteome</keyword>
<evidence type="ECO:0000256" key="4">
    <source>
        <dbReference type="ARBA" id="ARBA00022989"/>
    </source>
</evidence>
<organism evidence="9 10">
    <name type="scientific">Vanrija pseudolonga</name>
    <dbReference type="NCBI Taxonomy" id="143232"/>
    <lineage>
        <taxon>Eukaryota</taxon>
        <taxon>Fungi</taxon>
        <taxon>Dikarya</taxon>
        <taxon>Basidiomycota</taxon>
        <taxon>Agaricomycotina</taxon>
        <taxon>Tremellomycetes</taxon>
        <taxon>Trichosporonales</taxon>
        <taxon>Trichosporonaceae</taxon>
        <taxon>Vanrija</taxon>
    </lineage>
</organism>
<reference evidence="9" key="1">
    <citation type="submission" date="2023-10" db="EMBL/GenBank/DDBJ databases">
        <authorList>
            <person name="Noh H."/>
        </authorList>
    </citation>
    <scope>NUCLEOTIDE SEQUENCE</scope>
    <source>
        <strain evidence="9">DUCC4014</strain>
    </source>
</reference>
<feature type="transmembrane region" description="Helical" evidence="7">
    <location>
        <begin position="1677"/>
        <end position="1696"/>
    </location>
</feature>
<feature type="transmembrane region" description="Helical" evidence="7">
    <location>
        <begin position="1114"/>
        <end position="1133"/>
    </location>
</feature>
<dbReference type="GeneID" id="87805923"/>
<feature type="transmembrane region" description="Helical" evidence="7">
    <location>
        <begin position="1802"/>
        <end position="1823"/>
    </location>
</feature>
<evidence type="ECO:0000256" key="5">
    <source>
        <dbReference type="ARBA" id="ARBA00023136"/>
    </source>
</evidence>
<feature type="transmembrane region" description="Helical" evidence="7">
    <location>
        <begin position="416"/>
        <end position="435"/>
    </location>
</feature>
<feature type="transmembrane region" description="Helical" evidence="7">
    <location>
        <begin position="1538"/>
        <end position="1562"/>
    </location>
</feature>
<feature type="transmembrane region" description="Helical" evidence="7">
    <location>
        <begin position="129"/>
        <end position="149"/>
    </location>
</feature>
<sequence>MSANITPHRVETTHSTYSDKDKDLTKEEAGVAVTNAADHGDYSGFTQKTDPREIKLVRKLDIYIMTSLWSMYWLNYLDRNAIALAKLSSLTEDLRLTDVQYQTCVSILFVGYVIMGVPSNMFITRTKPSIFLVCVMMTWAIISICTAFSKNFMGLLLTRFFLGVVEAPYYPGALLLISNFYTRTEVATRIAILYTGNILATAFAGLIALGIFKLDGVRGLAGWQWLFIIQGAFTGLVALCAYPFLPDSPLTTRWLTPEERQLAHDRLQRDNVDRSEKGSTLDGLKQAVTDPRVWLFCLIQNLHLSANGFKNFFPSVIKTLGLGQTLTLVLTCPPYLIAGVFSIVVSLTSGKYNERTWHITVCKAIAILGFALAPATLNVGVRYFAMMVFTIGTYGVNSIVLGWAATVCSQSIEKKAVTIAMMTSLSNASFIYTPYLFKESDKPRYTIAMTAMAAFSFLCAACCWGMRIILKRQNKSLHLSGSPTITRPRTPCPPLQLCQWCADSGIPYASLLFSDETRLDRLYGAPLPSDPGALATFEDTLMSTFVSAPDFDNLNYLDRDRLSRLYERYRRLPNSVNDDQLAFLYAVFCLSRFNQLRTADNTTHTPSSTLSHPEHIPREDLTYFHRACQAMTRWGRPSVWSLWGLSCLVPYSIATAGPAETDFLLDRMVMHVRELGIHQRETAALYPSEDMVGLLFSAFFYMDTMCAGLMTLQPRLTAYELDFDPTPLSAIAPGCLAAASLHQAHFLNHVGAHPEDLASKEYIASTISTWNETLYALRRDKLSTIPRVKRAMQVLLLTPGIATPEAGSTSLPLLARVTSQILSTFAELASLGHLSPAWPQVRQIVACGHLVVVCTASGELHQLEARRLVEILLDVLGRFAQVWPSTVDLVVGFRRAADSLGLGIAPEDMETPLAAPLPQGGSTFEEINQWLLDFPFDFDISSDFAKHIDAHEEVVDSEARGYVDHTVVITPEVDARLRRKIHLRILPLLCLGYLCQALDKGTITSSSIMGWLKDVNAKGQDFSLTTTILWCGIIMAEPLANQCVRRLPLAKLLAGGMVIWSILLFGLGFSMSIPPVLAIRFLLGFFESLVGPCLVALMVQWYRIEEQPFVGTMWQCMLGLSTIITSLLAYGFFHIENGKLKSWQWLHVMIGLISLVCSLIVWFFLPDSPTQARWATEEEKTLLVERVRANNQGLKNKTFNKAQMREAFKDSFTWCLFFLAFFNTLVVGGVSTFGGLLITRAFGFSTYTAQLLNIPVGVFQILLYLSMGWLVKKTGETAYLMVAFTIPNIVGTVVLLTVAPGPKTKGGLVAAYYCMMVFGTCYPAIILLLSRNVAGQTKKSVVYAVMFMGWAGGNGISPQIFQSVWAPRYLHSLHIHLALYGCFIGTCFLTRFILARRNKRKEEAAAAVASEAGEGAKNLHAFEDLTDLQNPDFRYSLLKRKVDLRLMPCLFVLLILNYLDRNALSLARVQGIEADLGLKGNNFNTAISVLFCGYIIGQLPSNLVLSRVRPSVYLSVMCVLWGIVSAATAAANNFGHLVVVRFFLGVLESPFFPGALFLLSSWYTKKELALRTSILYCGSYLSGAFAGLIAAGVQKGLKGKRGLTSWQWLFILEGSITVLAGLVAVFILPDYPATTRWLTDREKALAAYRLERDTGMLDKETMPLRQAVKAAVKDYKLWMFALIYATMATAGGYSPFVPTVVNTFGLSPIKTLLLTAPPFLVPVITQPIVSFFSDRGPERCWHYTTPMWFAIVGFILAATTTTTAPRYLSIFFLTGGLSSSFSVLLAWIWSPYMYPKGDGPRYKRAFSVSAVMVALAIALSFILRECMRRENARMEAEAEEDEVEGKYRLVL</sequence>
<dbReference type="InterPro" id="IPR011701">
    <property type="entry name" value="MFS"/>
</dbReference>
<keyword evidence="4 7" id="KW-1133">Transmembrane helix</keyword>
<feature type="compositionally biased region" description="Basic and acidic residues" evidence="6">
    <location>
        <begin position="8"/>
        <end position="21"/>
    </location>
</feature>
<feature type="transmembrane region" description="Helical" evidence="7">
    <location>
        <begin position="190"/>
        <end position="212"/>
    </location>
</feature>
<evidence type="ECO:0000256" key="6">
    <source>
        <dbReference type="SAM" id="MobiDB-lite"/>
    </source>
</evidence>
<feature type="transmembrane region" description="Helical" evidence="7">
    <location>
        <begin position="1605"/>
        <end position="1628"/>
    </location>
</feature>